<gene>
    <name evidence="2" type="ORF">AAFF_G00024560</name>
</gene>
<evidence type="ECO:0000313" key="3">
    <source>
        <dbReference type="Proteomes" id="UP001221898"/>
    </source>
</evidence>
<feature type="compositionally biased region" description="Pro residues" evidence="1">
    <location>
        <begin position="70"/>
        <end position="84"/>
    </location>
</feature>
<protein>
    <submittedName>
        <fullName evidence="2">Uncharacterized protein</fullName>
    </submittedName>
</protein>
<dbReference type="Proteomes" id="UP001221898">
    <property type="component" value="Unassembled WGS sequence"/>
</dbReference>
<feature type="region of interest" description="Disordered" evidence="1">
    <location>
        <begin position="65"/>
        <end position="96"/>
    </location>
</feature>
<sequence length="127" mass="13659">MGLPRMPPGAEAATWSRSFGPCSKQLFRLRAPPGPSNHIINDINISGCYSQHVTICFLTPAFTKSKGSAPKPPALPTPLDPLAPVPGSRAHSNPGCGFREVRVTTAQPYERDALEVLITPAPAERFR</sequence>
<proteinExistence type="predicted"/>
<accession>A0AAD7T6L0</accession>
<reference evidence="2" key="1">
    <citation type="journal article" date="2023" name="Science">
        <title>Genome structures resolve the early diversification of teleost fishes.</title>
        <authorList>
            <person name="Parey E."/>
            <person name="Louis A."/>
            <person name="Montfort J."/>
            <person name="Bouchez O."/>
            <person name="Roques C."/>
            <person name="Iampietro C."/>
            <person name="Lluch J."/>
            <person name="Castinel A."/>
            <person name="Donnadieu C."/>
            <person name="Desvignes T."/>
            <person name="Floi Bucao C."/>
            <person name="Jouanno E."/>
            <person name="Wen M."/>
            <person name="Mejri S."/>
            <person name="Dirks R."/>
            <person name="Jansen H."/>
            <person name="Henkel C."/>
            <person name="Chen W.J."/>
            <person name="Zahm M."/>
            <person name="Cabau C."/>
            <person name="Klopp C."/>
            <person name="Thompson A.W."/>
            <person name="Robinson-Rechavi M."/>
            <person name="Braasch I."/>
            <person name="Lecointre G."/>
            <person name="Bobe J."/>
            <person name="Postlethwait J.H."/>
            <person name="Berthelot C."/>
            <person name="Roest Crollius H."/>
            <person name="Guiguen Y."/>
        </authorList>
    </citation>
    <scope>NUCLEOTIDE SEQUENCE</scope>
    <source>
        <strain evidence="2">NC1722</strain>
    </source>
</reference>
<organism evidence="2 3">
    <name type="scientific">Aldrovandia affinis</name>
    <dbReference type="NCBI Taxonomy" id="143900"/>
    <lineage>
        <taxon>Eukaryota</taxon>
        <taxon>Metazoa</taxon>
        <taxon>Chordata</taxon>
        <taxon>Craniata</taxon>
        <taxon>Vertebrata</taxon>
        <taxon>Euteleostomi</taxon>
        <taxon>Actinopterygii</taxon>
        <taxon>Neopterygii</taxon>
        <taxon>Teleostei</taxon>
        <taxon>Notacanthiformes</taxon>
        <taxon>Halosauridae</taxon>
        <taxon>Aldrovandia</taxon>
    </lineage>
</organism>
<dbReference type="EMBL" id="JAINUG010000011">
    <property type="protein sequence ID" value="KAJ8414933.1"/>
    <property type="molecule type" value="Genomic_DNA"/>
</dbReference>
<keyword evidence="3" id="KW-1185">Reference proteome</keyword>
<evidence type="ECO:0000256" key="1">
    <source>
        <dbReference type="SAM" id="MobiDB-lite"/>
    </source>
</evidence>
<evidence type="ECO:0000313" key="2">
    <source>
        <dbReference type="EMBL" id="KAJ8414933.1"/>
    </source>
</evidence>
<name>A0AAD7T6L0_9TELE</name>
<comment type="caution">
    <text evidence="2">The sequence shown here is derived from an EMBL/GenBank/DDBJ whole genome shotgun (WGS) entry which is preliminary data.</text>
</comment>
<dbReference type="AlphaFoldDB" id="A0AAD7T6L0"/>